<reference evidence="5 6" key="1">
    <citation type="submission" date="2016-12" db="EMBL/GenBank/DDBJ databases">
        <title>Bacillus phylogenomics.</title>
        <authorList>
            <person name="Dunlap C."/>
        </authorList>
    </citation>
    <scope>NUCLEOTIDE SEQUENCE [LARGE SCALE GENOMIC DNA]</scope>
    <source>
        <strain evidence="5 6">NRRL B-41327</strain>
    </source>
</reference>
<keyword evidence="2" id="KW-0238">DNA-binding</keyword>
<dbReference type="InterPro" id="IPR036390">
    <property type="entry name" value="WH_DNA-bd_sf"/>
</dbReference>
<feature type="domain" description="HTH hxlR-type" evidence="4">
    <location>
        <begin position="10"/>
        <end position="110"/>
    </location>
</feature>
<dbReference type="InterPro" id="IPR002577">
    <property type="entry name" value="HTH_HxlR"/>
</dbReference>
<name>A0ABX3I8S8_9BACI</name>
<dbReference type="EMBL" id="MRBL01000003">
    <property type="protein sequence ID" value="OMI29778.1"/>
    <property type="molecule type" value="Genomic_DNA"/>
</dbReference>
<comment type="caution">
    <text evidence="5">The sequence shown here is derived from an EMBL/GenBank/DDBJ whole genome shotgun (WGS) entry which is preliminary data.</text>
</comment>
<organism evidence="5 6">
    <name type="scientific">Bacillus haynesii</name>
    <dbReference type="NCBI Taxonomy" id="1925021"/>
    <lineage>
        <taxon>Bacteria</taxon>
        <taxon>Bacillati</taxon>
        <taxon>Bacillota</taxon>
        <taxon>Bacilli</taxon>
        <taxon>Bacillales</taxon>
        <taxon>Bacillaceae</taxon>
        <taxon>Bacillus</taxon>
    </lineage>
</organism>
<accession>A0ABX3I8S8</accession>
<evidence type="ECO:0000256" key="2">
    <source>
        <dbReference type="ARBA" id="ARBA00023125"/>
    </source>
</evidence>
<evidence type="ECO:0000256" key="1">
    <source>
        <dbReference type="ARBA" id="ARBA00023015"/>
    </source>
</evidence>
<dbReference type="Gene3D" id="1.10.10.10">
    <property type="entry name" value="Winged helix-like DNA-binding domain superfamily/Winged helix DNA-binding domain"/>
    <property type="match status" value="1"/>
</dbReference>
<dbReference type="PANTHER" id="PTHR33204:SF18">
    <property type="entry name" value="TRANSCRIPTIONAL REGULATORY PROTEIN"/>
    <property type="match status" value="1"/>
</dbReference>
<keyword evidence="6" id="KW-1185">Reference proteome</keyword>
<dbReference type="InterPro" id="IPR036388">
    <property type="entry name" value="WH-like_DNA-bd_sf"/>
</dbReference>
<evidence type="ECO:0000259" key="4">
    <source>
        <dbReference type="PROSITE" id="PS51118"/>
    </source>
</evidence>
<dbReference type="PANTHER" id="PTHR33204">
    <property type="entry name" value="TRANSCRIPTIONAL REGULATOR, MARR FAMILY"/>
    <property type="match status" value="1"/>
</dbReference>
<dbReference type="Pfam" id="PF01638">
    <property type="entry name" value="HxlR"/>
    <property type="match status" value="1"/>
</dbReference>
<keyword evidence="1" id="KW-0805">Transcription regulation</keyword>
<evidence type="ECO:0000313" key="6">
    <source>
        <dbReference type="Proteomes" id="UP000187046"/>
    </source>
</evidence>
<dbReference type="SUPFAM" id="SSF46785">
    <property type="entry name" value="Winged helix' DNA-binding domain"/>
    <property type="match status" value="1"/>
</dbReference>
<dbReference type="PROSITE" id="PS51118">
    <property type="entry name" value="HTH_HXLR"/>
    <property type="match status" value="1"/>
</dbReference>
<dbReference type="Proteomes" id="UP000187046">
    <property type="component" value="Unassembled WGS sequence"/>
</dbReference>
<protein>
    <submittedName>
        <fullName evidence="5">Transcriptional regulator</fullName>
    </submittedName>
</protein>
<keyword evidence="3" id="KW-0804">Transcription</keyword>
<gene>
    <name evidence="5" type="ORF">BTA31_02575</name>
</gene>
<evidence type="ECO:0000313" key="5">
    <source>
        <dbReference type="EMBL" id="OMI29778.1"/>
    </source>
</evidence>
<proteinExistence type="predicted"/>
<sequence length="110" mass="12673">MNSAVDHKECSSLIQDVLKIFSGKWSFLVLAELIQGKRRFNELRRNLGNVNTKGLTDTLRHLEESGMISRKVFPTVPVTVEYALTEKGEAFHSIFKEMAAWGEKWMDERE</sequence>
<evidence type="ECO:0000256" key="3">
    <source>
        <dbReference type="ARBA" id="ARBA00023163"/>
    </source>
</evidence>
<dbReference type="RefSeq" id="WP_043928448.1">
    <property type="nucleotide sequence ID" value="NZ_AZYP01000063.1"/>
</dbReference>